<dbReference type="GO" id="GO:0016746">
    <property type="term" value="F:acyltransferase activity"/>
    <property type="evidence" value="ECO:0007669"/>
    <property type="project" value="UniProtKB-KW"/>
</dbReference>
<name>A0ABS7XBZ0_9GAMM</name>
<dbReference type="SUPFAM" id="SSF69593">
    <property type="entry name" value="Glycerol-3-phosphate (1)-acyltransferase"/>
    <property type="match status" value="1"/>
</dbReference>
<reference evidence="6 7" key="2">
    <citation type="submission" date="2021-08" db="EMBL/GenBank/DDBJ databases">
        <title>Rheinheimera aquimaris sp. nov., isolated from seawater of the East Sea in Korea.</title>
        <authorList>
            <person name="Kim K.H."/>
            <person name="Wenting R."/>
            <person name="Kim K.R."/>
            <person name="Jeon C.O."/>
        </authorList>
    </citation>
    <scope>NUCLEOTIDE SEQUENCE [LARGE SCALE GENOMIC DNA]</scope>
    <source>
        <strain evidence="6 7">MA-13</strain>
    </source>
</reference>
<keyword evidence="7" id="KW-1185">Reference proteome</keyword>
<dbReference type="Pfam" id="PF01553">
    <property type="entry name" value="Acyltransferase"/>
    <property type="match status" value="1"/>
</dbReference>
<dbReference type="PANTHER" id="PTHR10434:SF66">
    <property type="entry name" value="PHOSPHOLIPID_GLYCEROL ACYLTRANSFERASE DOMAIN-CONTAINING PROTEIN"/>
    <property type="match status" value="1"/>
</dbReference>
<comment type="caution">
    <text evidence="6">The sequence shown here is derived from an EMBL/GenBank/DDBJ whole genome shotgun (WGS) entry which is preliminary data.</text>
</comment>
<dbReference type="RefSeq" id="WP_205311770.1">
    <property type="nucleotide sequence ID" value="NZ_JAERPS020000006.1"/>
</dbReference>
<evidence type="ECO:0000259" key="5">
    <source>
        <dbReference type="SMART" id="SM00563"/>
    </source>
</evidence>
<feature type="domain" description="Phospholipid/glycerol acyltransferase" evidence="5">
    <location>
        <begin position="86"/>
        <end position="201"/>
    </location>
</feature>
<comment type="pathway">
    <text evidence="1">Lipid metabolism.</text>
</comment>
<dbReference type="CDD" id="cd07989">
    <property type="entry name" value="LPLAT_AGPAT-like"/>
    <property type="match status" value="1"/>
</dbReference>
<keyword evidence="4" id="KW-1133">Transmembrane helix</keyword>
<reference evidence="6 7" key="1">
    <citation type="submission" date="2020-12" db="EMBL/GenBank/DDBJ databases">
        <authorList>
            <person name="Ruan W."/>
            <person name="Khan S.A."/>
            <person name="Jeon C.O."/>
        </authorList>
    </citation>
    <scope>NUCLEOTIDE SEQUENCE [LARGE SCALE GENOMIC DNA]</scope>
    <source>
        <strain evidence="6 7">MA-13</strain>
    </source>
</reference>
<evidence type="ECO:0000256" key="3">
    <source>
        <dbReference type="ARBA" id="ARBA00023315"/>
    </source>
</evidence>
<keyword evidence="4" id="KW-0472">Membrane</keyword>
<keyword evidence="3 6" id="KW-0012">Acyltransferase</keyword>
<keyword evidence="4" id="KW-0812">Transmembrane</keyword>
<evidence type="ECO:0000256" key="1">
    <source>
        <dbReference type="ARBA" id="ARBA00005189"/>
    </source>
</evidence>
<feature type="transmembrane region" description="Helical" evidence="4">
    <location>
        <begin position="6"/>
        <end position="32"/>
    </location>
</feature>
<evidence type="ECO:0000313" key="7">
    <source>
        <dbReference type="Proteomes" id="UP000663814"/>
    </source>
</evidence>
<dbReference type="InterPro" id="IPR002123">
    <property type="entry name" value="Plipid/glycerol_acylTrfase"/>
</dbReference>
<gene>
    <name evidence="6" type="ORF">I4W93_015840</name>
</gene>
<dbReference type="Proteomes" id="UP000663814">
    <property type="component" value="Unassembled WGS sequence"/>
</dbReference>
<organism evidence="6 7">
    <name type="scientific">Rheinheimera maricola</name>
    <dbReference type="NCBI Taxonomy" id="2793282"/>
    <lineage>
        <taxon>Bacteria</taxon>
        <taxon>Pseudomonadati</taxon>
        <taxon>Pseudomonadota</taxon>
        <taxon>Gammaproteobacteria</taxon>
        <taxon>Chromatiales</taxon>
        <taxon>Chromatiaceae</taxon>
        <taxon>Rheinheimera</taxon>
    </lineage>
</organism>
<sequence length="253" mass="28596">MQTLNHWYRILATGFCFVAFGVGGVLLSLTVLPLQRLMIRDNEQRKSRARHTVHLTFRSFIKLMQWVRIFNFDFTAEQALRQARGQIIIANHPSLIDVVALISMTPNADCVVKAQLFRNPFMRGVISSTGYISNADPDQLLDDCAASLAQGSNLIIFPEGTRSKPGQPLQFQRGAANIALRSESDYLALRISCQPSTLTKEEQWYNVPQHKPTLAIHVIKPIAVQRYRNLSSPSLAARQLTRDLQDFYQQVLS</sequence>
<accession>A0ABS7XBZ0</accession>
<keyword evidence="2" id="KW-0808">Transferase</keyword>
<dbReference type="PANTHER" id="PTHR10434">
    <property type="entry name" value="1-ACYL-SN-GLYCEROL-3-PHOSPHATE ACYLTRANSFERASE"/>
    <property type="match status" value="1"/>
</dbReference>
<evidence type="ECO:0000256" key="4">
    <source>
        <dbReference type="SAM" id="Phobius"/>
    </source>
</evidence>
<proteinExistence type="predicted"/>
<evidence type="ECO:0000313" key="6">
    <source>
        <dbReference type="EMBL" id="MBZ9613061.1"/>
    </source>
</evidence>
<evidence type="ECO:0000256" key="2">
    <source>
        <dbReference type="ARBA" id="ARBA00022679"/>
    </source>
</evidence>
<protein>
    <submittedName>
        <fullName evidence="6">1-acyl-sn-glycerol-3-phosphate acyltransferase</fullName>
    </submittedName>
</protein>
<dbReference type="SMART" id="SM00563">
    <property type="entry name" value="PlsC"/>
    <property type="match status" value="1"/>
</dbReference>
<dbReference type="EMBL" id="JAERPS020000006">
    <property type="protein sequence ID" value="MBZ9613061.1"/>
    <property type="molecule type" value="Genomic_DNA"/>
</dbReference>